<dbReference type="Proteomes" id="UP000078046">
    <property type="component" value="Unassembled WGS sequence"/>
</dbReference>
<sequence length="38" mass="4689">MSKKASKRLTLKKRNKIIKKVREHKKKEKKKSVLREKR</sequence>
<keyword evidence="3" id="KW-1185">Reference proteome</keyword>
<accession>A0A177AT16</accession>
<evidence type="ECO:0000313" key="2">
    <source>
        <dbReference type="EMBL" id="OAF64531.1"/>
    </source>
</evidence>
<organism evidence="2 3">
    <name type="scientific">Intoshia linei</name>
    <dbReference type="NCBI Taxonomy" id="1819745"/>
    <lineage>
        <taxon>Eukaryota</taxon>
        <taxon>Metazoa</taxon>
        <taxon>Spiralia</taxon>
        <taxon>Lophotrochozoa</taxon>
        <taxon>Mesozoa</taxon>
        <taxon>Orthonectida</taxon>
        <taxon>Rhopaluridae</taxon>
        <taxon>Intoshia</taxon>
    </lineage>
</organism>
<dbReference type="EMBL" id="LWCA01001769">
    <property type="protein sequence ID" value="OAF64531.1"/>
    <property type="molecule type" value="Genomic_DNA"/>
</dbReference>
<evidence type="ECO:0000256" key="1">
    <source>
        <dbReference type="SAM" id="MobiDB-lite"/>
    </source>
</evidence>
<protein>
    <submittedName>
        <fullName evidence="2">Uncharacterized protein</fullName>
    </submittedName>
</protein>
<comment type="caution">
    <text evidence="2">The sequence shown here is derived from an EMBL/GenBank/DDBJ whole genome shotgun (WGS) entry which is preliminary data.</text>
</comment>
<feature type="region of interest" description="Disordered" evidence="1">
    <location>
        <begin position="1"/>
        <end position="38"/>
    </location>
</feature>
<proteinExistence type="predicted"/>
<feature type="compositionally biased region" description="Basic residues" evidence="1">
    <location>
        <begin position="1"/>
        <end position="30"/>
    </location>
</feature>
<dbReference type="AlphaFoldDB" id="A0A177AT16"/>
<feature type="non-terminal residue" evidence="2">
    <location>
        <position position="38"/>
    </location>
</feature>
<evidence type="ECO:0000313" key="3">
    <source>
        <dbReference type="Proteomes" id="UP000078046"/>
    </source>
</evidence>
<gene>
    <name evidence="2" type="ORF">A3Q56_07776</name>
</gene>
<reference evidence="2 3" key="1">
    <citation type="submission" date="2016-04" db="EMBL/GenBank/DDBJ databases">
        <title>The genome of Intoshia linei affirms orthonectids as highly simplified spiralians.</title>
        <authorList>
            <person name="Mikhailov K.V."/>
            <person name="Slusarev G.S."/>
            <person name="Nikitin M.A."/>
            <person name="Logacheva M.D."/>
            <person name="Penin A."/>
            <person name="Aleoshin V."/>
            <person name="Panchin Y.V."/>
        </authorList>
    </citation>
    <scope>NUCLEOTIDE SEQUENCE [LARGE SCALE GENOMIC DNA]</scope>
    <source>
        <strain evidence="2">Intl2013</strain>
        <tissue evidence="2">Whole animal</tissue>
    </source>
</reference>
<name>A0A177AT16_9BILA</name>